<evidence type="ECO:0000256" key="8">
    <source>
        <dbReference type="ARBA" id="ARBA00022741"/>
    </source>
</evidence>
<comment type="similarity">
    <text evidence="3">Belongs to the phenylalanyl-tRNA synthetase beta subunit family. Type 2 subfamily.</text>
</comment>
<evidence type="ECO:0000256" key="7">
    <source>
        <dbReference type="ARBA" id="ARBA00022723"/>
    </source>
</evidence>
<dbReference type="GO" id="GO:0006432">
    <property type="term" value="P:phenylalanyl-tRNA aminoacylation"/>
    <property type="evidence" value="ECO:0007669"/>
    <property type="project" value="InterPro"/>
</dbReference>
<reference evidence="15" key="1">
    <citation type="submission" date="2017-03" db="EMBL/GenBank/DDBJ databases">
        <authorList>
            <person name="Herbold C."/>
        </authorList>
    </citation>
    <scope>NUCLEOTIDE SEQUENCE [LARGE SCALE GENOMIC DNA]</scope>
</reference>
<dbReference type="InterPro" id="IPR020825">
    <property type="entry name" value="Phe-tRNA_synthase-like_B3/B4"/>
</dbReference>
<dbReference type="GO" id="GO:0000287">
    <property type="term" value="F:magnesium ion binding"/>
    <property type="evidence" value="ECO:0007669"/>
    <property type="project" value="InterPro"/>
</dbReference>
<dbReference type="SMART" id="SM00874">
    <property type="entry name" value="B5"/>
    <property type="match status" value="2"/>
</dbReference>
<dbReference type="Pfam" id="PF17759">
    <property type="entry name" value="tRNA_synthFbeta"/>
    <property type="match status" value="1"/>
</dbReference>
<dbReference type="PANTHER" id="PTHR10947">
    <property type="entry name" value="PHENYLALANYL-TRNA SYNTHETASE BETA CHAIN AND LEUCINE-RICH REPEAT-CONTAINING PROTEIN 47"/>
    <property type="match status" value="1"/>
</dbReference>
<feature type="domain" description="B5" evidence="13">
    <location>
        <begin position="270"/>
        <end position="345"/>
    </location>
</feature>
<gene>
    <name evidence="14" type="ORF">NCS_11523</name>
</gene>
<dbReference type="GO" id="GO:0005524">
    <property type="term" value="F:ATP binding"/>
    <property type="evidence" value="ECO:0007669"/>
    <property type="project" value="UniProtKB-KW"/>
</dbReference>
<dbReference type="InterPro" id="IPR045060">
    <property type="entry name" value="Phe-tRNA-ligase_IIc_bsu"/>
</dbReference>
<keyword evidence="7" id="KW-0479">Metal-binding</keyword>
<dbReference type="CDD" id="cd00769">
    <property type="entry name" value="PheRS_beta_core"/>
    <property type="match status" value="1"/>
</dbReference>
<evidence type="ECO:0000256" key="10">
    <source>
        <dbReference type="ARBA" id="ARBA00022842"/>
    </source>
</evidence>
<dbReference type="InterPro" id="IPR004531">
    <property type="entry name" value="Phe-tRNA-synth_IIc_bsu_arc_euk"/>
</dbReference>
<evidence type="ECO:0000256" key="12">
    <source>
        <dbReference type="ARBA" id="ARBA00023146"/>
    </source>
</evidence>
<sequence length="545" mass="60745">MPVVTLYFDRISKILGKKIPKTKIVDTLPFIGLDVEEETSNHINVEYSPNRPDYSTDYGIITGLQGLLEIKLGMPRLKIKSGKNAIKADASVSKVRPYVTAIEARNGVLNDETIRQIITMQEDLHNGLGRRRKKTSIGIHDLDKIKFPLYYKTVAKNHNFISLESDVSMTIKEMLEKTDAGKKYEHILEGKDKVPMLIDSVGNTVSFPPIINSRLTEINNKTRNLLVEVTATDKNAAEGVLAVLANALQVAGFQLFSVRITGANNFTPSLKPRDLILEPELVNKTLGIDISSSLMIKSLKKSRLDARMKGKKIICTIPRYRTDIFGVMDLVEEVALGYGIQNLVPTMPESVSAGERNDITKSLEIIRSLMVGLGYTEVMNFELTGKEILYEKTNRDSSKKISVADSKSQEHMILRDVLLPGMMEVLSRNIHESYPQKIFEIGTVFEKGSSIREVVHLACLDAHKDANFTEIKSVLQSLLKIGFNLTCETIAQKEHMFVDGRTGNIVISGKKLGTIGEVDPKIADNFKLRTSISGFEMKLTGLIFD</sequence>
<comment type="subcellular location">
    <subcellularLocation>
        <location evidence="2">Cytoplasm</location>
    </subcellularLocation>
</comment>
<dbReference type="InterPro" id="IPR005146">
    <property type="entry name" value="B3/B4_tRNA-bd"/>
</dbReference>
<dbReference type="GO" id="GO:0009328">
    <property type="term" value="C:phenylalanine-tRNA ligase complex"/>
    <property type="evidence" value="ECO:0007669"/>
    <property type="project" value="TreeGrafter"/>
</dbReference>
<dbReference type="EMBL" id="LT841358">
    <property type="protein sequence ID" value="SMH71711.1"/>
    <property type="molecule type" value="Genomic_DNA"/>
</dbReference>
<dbReference type="Gene3D" id="3.30.930.10">
    <property type="entry name" value="Bira Bifunctional Protein, Domain 2"/>
    <property type="match status" value="1"/>
</dbReference>
<keyword evidence="8" id="KW-0547">Nucleotide-binding</keyword>
<dbReference type="Gene3D" id="3.50.40.10">
    <property type="entry name" value="Phenylalanyl-trna Synthetase, Chain B, domain 3"/>
    <property type="match status" value="1"/>
</dbReference>
<evidence type="ECO:0000256" key="2">
    <source>
        <dbReference type="ARBA" id="ARBA00004496"/>
    </source>
</evidence>
<dbReference type="SUPFAM" id="SSF55681">
    <property type="entry name" value="Class II aaRS and biotin synthetases"/>
    <property type="match status" value="1"/>
</dbReference>
<evidence type="ECO:0000256" key="4">
    <source>
        <dbReference type="ARBA" id="ARBA00012814"/>
    </source>
</evidence>
<dbReference type="InterPro" id="IPR009061">
    <property type="entry name" value="DNA-bd_dom_put_sf"/>
</dbReference>
<dbReference type="NCBIfam" id="TIGR00471">
    <property type="entry name" value="pheT_arch"/>
    <property type="match status" value="1"/>
</dbReference>
<dbReference type="GO" id="GO:0004826">
    <property type="term" value="F:phenylalanine-tRNA ligase activity"/>
    <property type="evidence" value="ECO:0007669"/>
    <property type="project" value="UniProtKB-EC"/>
</dbReference>
<keyword evidence="15" id="KW-1185">Reference proteome</keyword>
<dbReference type="OrthoDB" id="10073at2157"/>
<dbReference type="PROSITE" id="PS51483">
    <property type="entry name" value="B5"/>
    <property type="match status" value="1"/>
</dbReference>
<keyword evidence="11" id="KW-0648">Protein biosynthesis</keyword>
<dbReference type="RefSeq" id="WP_157927630.1">
    <property type="nucleotide sequence ID" value="NZ_LT841358.1"/>
</dbReference>
<dbReference type="PANTHER" id="PTHR10947:SF0">
    <property type="entry name" value="PHENYLALANINE--TRNA LIGASE BETA SUBUNIT"/>
    <property type="match status" value="1"/>
</dbReference>
<comment type="cofactor">
    <cofactor evidence="1">
        <name>Mg(2+)</name>
        <dbReference type="ChEBI" id="CHEBI:18420"/>
    </cofactor>
</comment>
<keyword evidence="6 14" id="KW-0436">Ligase</keyword>
<dbReference type="SMART" id="SM00873">
    <property type="entry name" value="B3_4"/>
    <property type="match status" value="1"/>
</dbReference>
<keyword evidence="5" id="KW-0963">Cytoplasm</keyword>
<keyword evidence="10" id="KW-0460">Magnesium</keyword>
<evidence type="ECO:0000256" key="11">
    <source>
        <dbReference type="ARBA" id="ARBA00022917"/>
    </source>
</evidence>
<evidence type="ECO:0000256" key="6">
    <source>
        <dbReference type="ARBA" id="ARBA00022598"/>
    </source>
</evidence>
<organism evidence="14 15">
    <name type="scientific">Candidatus Nitrosotalea okcheonensis</name>
    <dbReference type="NCBI Taxonomy" id="1903276"/>
    <lineage>
        <taxon>Archaea</taxon>
        <taxon>Nitrososphaerota</taxon>
        <taxon>Nitrososphaeria</taxon>
        <taxon>Nitrosotaleales</taxon>
        <taxon>Nitrosotaleaceae</taxon>
        <taxon>Nitrosotalea</taxon>
    </lineage>
</organism>
<keyword evidence="9" id="KW-0067">ATP-binding</keyword>
<evidence type="ECO:0000313" key="15">
    <source>
        <dbReference type="Proteomes" id="UP000230607"/>
    </source>
</evidence>
<accession>A0A2H1FG12</accession>
<dbReference type="EC" id="6.1.1.20" evidence="4"/>
<evidence type="ECO:0000256" key="5">
    <source>
        <dbReference type="ARBA" id="ARBA00022490"/>
    </source>
</evidence>
<evidence type="ECO:0000259" key="13">
    <source>
        <dbReference type="PROSITE" id="PS51483"/>
    </source>
</evidence>
<dbReference type="Gene3D" id="3.30.56.10">
    <property type="match status" value="2"/>
</dbReference>
<evidence type="ECO:0000313" key="14">
    <source>
        <dbReference type="EMBL" id="SMH71711.1"/>
    </source>
</evidence>
<dbReference type="SUPFAM" id="SSF46955">
    <property type="entry name" value="Putative DNA-binding domain"/>
    <property type="match status" value="2"/>
</dbReference>
<evidence type="ECO:0000256" key="1">
    <source>
        <dbReference type="ARBA" id="ARBA00001946"/>
    </source>
</evidence>
<name>A0A2H1FG12_9ARCH</name>
<evidence type="ECO:0000256" key="9">
    <source>
        <dbReference type="ARBA" id="ARBA00022840"/>
    </source>
</evidence>
<dbReference type="Proteomes" id="UP000230607">
    <property type="component" value="Chromosome 1"/>
</dbReference>
<dbReference type="AlphaFoldDB" id="A0A2H1FG12"/>
<keyword evidence="12 14" id="KW-0030">Aminoacyl-tRNA synthetase</keyword>
<protein>
    <recommendedName>
        <fullName evidence="4">phenylalanine--tRNA ligase</fullName>
        <ecNumber evidence="4">6.1.1.20</ecNumber>
    </recommendedName>
</protein>
<evidence type="ECO:0000256" key="3">
    <source>
        <dbReference type="ARBA" id="ARBA00007438"/>
    </source>
</evidence>
<dbReference type="InterPro" id="IPR045864">
    <property type="entry name" value="aa-tRNA-synth_II/BPL/LPL"/>
</dbReference>
<dbReference type="GO" id="GO:0003723">
    <property type="term" value="F:RNA binding"/>
    <property type="evidence" value="ECO:0007669"/>
    <property type="project" value="InterPro"/>
</dbReference>
<proteinExistence type="inferred from homology"/>
<dbReference type="InterPro" id="IPR005147">
    <property type="entry name" value="tRNA_synthase_B5-dom"/>
</dbReference>
<dbReference type="Pfam" id="PF03484">
    <property type="entry name" value="B5"/>
    <property type="match status" value="1"/>
</dbReference>
<dbReference type="InterPro" id="IPR041616">
    <property type="entry name" value="PheRS_beta_core"/>
</dbReference>